<dbReference type="OrthoDB" id="558240at2"/>
<dbReference type="RefSeq" id="WP_032512930.1">
    <property type="nucleotide sequence ID" value="NZ_JNAJ01000003.1"/>
</dbReference>
<reference evidence="2" key="1">
    <citation type="journal article" date="2014" name="Sci. Data">
        <title>Genomes of diverse isolates of the marine cyanobacterium Prochlorococcus.</title>
        <authorList>
            <person name="Biller S."/>
            <person name="Berube P."/>
            <person name="Thompson J."/>
            <person name="Kelly L."/>
            <person name="Roggensack S."/>
            <person name="Awad L."/>
            <person name="Roache-Johnson K."/>
            <person name="Ding H."/>
            <person name="Giovannoni S.J."/>
            <person name="Moore L.R."/>
            <person name="Chisholm S.W."/>
        </authorList>
    </citation>
    <scope>NUCLEOTIDE SEQUENCE [LARGE SCALE GENOMIC DNA]</scope>
</reference>
<name>A0A0A1ZW19_PROMR</name>
<protein>
    <recommendedName>
        <fullName evidence="3">DUF1824 domain-containing protein</fullName>
    </recommendedName>
</protein>
<dbReference type="EMBL" id="JNAJ01000003">
    <property type="protein sequence ID" value="KGF93545.1"/>
    <property type="molecule type" value="Genomic_DNA"/>
</dbReference>
<dbReference type="Proteomes" id="UP000030491">
    <property type="component" value="Unassembled WGS sequence"/>
</dbReference>
<proteinExistence type="predicted"/>
<evidence type="ECO:0000313" key="1">
    <source>
        <dbReference type="EMBL" id="KGF93545.1"/>
    </source>
</evidence>
<dbReference type="Pfam" id="PF08854">
    <property type="entry name" value="DUF1824"/>
    <property type="match status" value="1"/>
</dbReference>
<organism evidence="1 2">
    <name type="scientific">Prochlorococcus marinus str. MIT 9116</name>
    <dbReference type="NCBI Taxonomy" id="167544"/>
    <lineage>
        <taxon>Bacteria</taxon>
        <taxon>Bacillati</taxon>
        <taxon>Cyanobacteriota</taxon>
        <taxon>Cyanophyceae</taxon>
        <taxon>Synechococcales</taxon>
        <taxon>Prochlorococcaceae</taxon>
        <taxon>Prochlorococcus</taxon>
    </lineage>
</organism>
<accession>A0A0A1ZW19</accession>
<comment type="caution">
    <text evidence="1">The sequence shown here is derived from an EMBL/GenBank/DDBJ whole genome shotgun (WGS) entry which is preliminary data.</text>
</comment>
<dbReference type="AlphaFoldDB" id="A0A0A1ZW19"/>
<evidence type="ECO:0008006" key="3">
    <source>
        <dbReference type="Google" id="ProtNLM"/>
    </source>
</evidence>
<evidence type="ECO:0000313" key="2">
    <source>
        <dbReference type="Proteomes" id="UP000030491"/>
    </source>
</evidence>
<gene>
    <name evidence="1" type="ORF">EU93_0174</name>
</gene>
<dbReference type="Gene3D" id="3.30.360.10">
    <property type="entry name" value="Dihydrodipicolinate Reductase, domain 2"/>
    <property type="match status" value="1"/>
</dbReference>
<dbReference type="InterPro" id="IPR014953">
    <property type="entry name" value="DUF1824"/>
</dbReference>
<sequence>MEIKSLLDLSSHRSAPQLSERQTIKLLEELETNIQKADWMTIGIMAASDYEAIEALKSISRKYISIKFRDLDSLHADGSVFLKGNQKTGNVFIRSENCLGEGILLTCQHDKESVESFTYGPFPLDFFTY</sequence>
<dbReference type="SUPFAM" id="SSF160532">
    <property type="entry name" value="Ava3019-like"/>
    <property type="match status" value="1"/>
</dbReference>